<reference evidence="10" key="1">
    <citation type="submission" date="2023-01" db="EMBL/GenBank/DDBJ databases">
        <title>Metagenome sequencing of chrysophaentin producing Chrysophaeum taylorii.</title>
        <authorList>
            <person name="Davison J."/>
            <person name="Bewley C."/>
        </authorList>
    </citation>
    <scope>NUCLEOTIDE SEQUENCE</scope>
    <source>
        <strain evidence="10">NIES-1699</strain>
    </source>
</reference>
<evidence type="ECO:0000256" key="4">
    <source>
        <dbReference type="ARBA" id="ARBA00022842"/>
    </source>
</evidence>
<evidence type="ECO:0000256" key="7">
    <source>
        <dbReference type="ARBA" id="ARBA00048995"/>
    </source>
</evidence>
<dbReference type="PANTHER" id="PTHR30523">
    <property type="entry name" value="PHOSPHOENOLPYRUVATE CARBOXYLASE"/>
    <property type="match status" value="1"/>
</dbReference>
<dbReference type="PROSITE" id="PS00781">
    <property type="entry name" value="PEPCASE_1"/>
    <property type="match status" value="1"/>
</dbReference>
<dbReference type="SUPFAM" id="SSF51621">
    <property type="entry name" value="Phosphoenolpyruvate/pyruvate domain"/>
    <property type="match status" value="1"/>
</dbReference>
<dbReference type="PROSITE" id="PS00393">
    <property type="entry name" value="PEPCASE_2"/>
    <property type="match status" value="1"/>
</dbReference>
<dbReference type="Pfam" id="PF00311">
    <property type="entry name" value="PEPcase"/>
    <property type="match status" value="1"/>
</dbReference>
<evidence type="ECO:0000256" key="5">
    <source>
        <dbReference type="ARBA" id="ARBA00023239"/>
    </source>
</evidence>
<proteinExistence type="inferred from homology"/>
<keyword evidence="4" id="KW-0460">Magnesium</keyword>
<dbReference type="PRINTS" id="PR00150">
    <property type="entry name" value="PEPCARBXLASE"/>
</dbReference>
<evidence type="ECO:0000256" key="8">
    <source>
        <dbReference type="PROSITE-ProRule" id="PRU10111"/>
    </source>
</evidence>
<organism evidence="10 11">
    <name type="scientific">Chrysophaeum taylorii</name>
    <dbReference type="NCBI Taxonomy" id="2483200"/>
    <lineage>
        <taxon>Eukaryota</taxon>
        <taxon>Sar</taxon>
        <taxon>Stramenopiles</taxon>
        <taxon>Ochrophyta</taxon>
        <taxon>Pelagophyceae</taxon>
        <taxon>Pelagomonadales</taxon>
        <taxon>Pelagomonadaceae</taxon>
        <taxon>Chrysophaeum</taxon>
    </lineage>
</organism>
<keyword evidence="5" id="KW-0456">Lyase</keyword>
<evidence type="ECO:0000313" key="10">
    <source>
        <dbReference type="EMBL" id="KAJ8613671.1"/>
    </source>
</evidence>
<comment type="caution">
    <text evidence="10">The sequence shown here is derived from an EMBL/GenBank/DDBJ whole genome shotgun (WGS) entry which is preliminary data.</text>
</comment>
<protein>
    <recommendedName>
        <fullName evidence="3">phosphoenolpyruvate carboxylase</fullName>
        <ecNumber evidence="3">4.1.1.31</ecNumber>
    </recommendedName>
</protein>
<evidence type="ECO:0000256" key="9">
    <source>
        <dbReference type="PROSITE-ProRule" id="PRU10112"/>
    </source>
</evidence>
<dbReference type="GO" id="GO:0015977">
    <property type="term" value="P:carbon fixation"/>
    <property type="evidence" value="ECO:0007669"/>
    <property type="project" value="UniProtKB-KW"/>
</dbReference>
<feature type="active site" evidence="9">
    <location>
        <position position="570"/>
    </location>
</feature>
<evidence type="ECO:0000256" key="1">
    <source>
        <dbReference type="ARBA" id="ARBA00001946"/>
    </source>
</evidence>
<dbReference type="Gene3D" id="1.20.1440.90">
    <property type="entry name" value="Phosphoenolpyruvate/pyruvate domain"/>
    <property type="match status" value="1"/>
</dbReference>
<name>A0AAD7XNB5_9STRA</name>
<evidence type="ECO:0000256" key="3">
    <source>
        <dbReference type="ARBA" id="ARBA00012305"/>
    </source>
</evidence>
<keyword evidence="11" id="KW-1185">Reference proteome</keyword>
<dbReference type="InterPro" id="IPR021135">
    <property type="entry name" value="PEP_COase"/>
</dbReference>
<accession>A0AAD7XNB5</accession>
<dbReference type="GO" id="GO:0008964">
    <property type="term" value="F:phosphoenolpyruvate carboxylase activity"/>
    <property type="evidence" value="ECO:0007669"/>
    <property type="project" value="UniProtKB-EC"/>
</dbReference>
<dbReference type="Proteomes" id="UP001230188">
    <property type="component" value="Unassembled WGS sequence"/>
</dbReference>
<comment type="cofactor">
    <cofactor evidence="1">
        <name>Mg(2+)</name>
        <dbReference type="ChEBI" id="CHEBI:18420"/>
    </cofactor>
</comment>
<dbReference type="InterPro" id="IPR018129">
    <property type="entry name" value="PEP_COase_Lys_AS"/>
</dbReference>
<dbReference type="PANTHER" id="PTHR30523:SF6">
    <property type="entry name" value="PHOSPHOENOLPYRUVATE CARBOXYLASE"/>
    <property type="match status" value="1"/>
</dbReference>
<comment type="catalytic activity">
    <reaction evidence="7">
        <text>oxaloacetate + phosphate = phosphoenolpyruvate + hydrogencarbonate</text>
        <dbReference type="Rhea" id="RHEA:28370"/>
        <dbReference type="ChEBI" id="CHEBI:16452"/>
        <dbReference type="ChEBI" id="CHEBI:17544"/>
        <dbReference type="ChEBI" id="CHEBI:43474"/>
        <dbReference type="ChEBI" id="CHEBI:58702"/>
        <dbReference type="EC" id="4.1.1.31"/>
    </reaction>
</comment>
<dbReference type="NCBIfam" id="NF000584">
    <property type="entry name" value="PRK00009.1"/>
    <property type="match status" value="1"/>
</dbReference>
<dbReference type="HAMAP" id="MF_00595">
    <property type="entry name" value="PEPcase_type1"/>
    <property type="match status" value="1"/>
</dbReference>
<dbReference type="InterPro" id="IPR015813">
    <property type="entry name" value="Pyrv/PenolPyrv_kinase-like_dom"/>
</dbReference>
<sequence length="903" mass="99623">MLLRRRLVSTLPRSFLDLEKSDAMVAPLARSVRLVGSVLGETMTEHEGPRLRDMVDSLRNKARNWREGARFEEIVADVGALSSRELRDVARAFAHFLALANAAEQEHRVLRLEQLKGDAPLPPKLDSCAGTIAKVLEGNKKEDVLKQLSEQHVEIVLTAHPTEVHRRTLLTKHRRVTELVGSLEGRAEGYEKDELVRELKGVVGALWGSDDVRRAKPTPQKEARGGLAIVETSLWDAVPNFLRRLDAVLMKEVGAPLPLSARPLRFASWMGGDRDGNPNVTARVTEEVVRAQRRKGAELYLKSLEGLRLDLSVREATDDVWEYVGGGGGASEGEKREPYKALVDELASRLEATIEWADGGEEQEIPPLFDTAEFMETLVMAYESLVAKGYQELADGRLKDAIRRVGCFGLQLAKLDVRQESTRHTNAVDALVPGYKSWSDDEKIAYLSRELNEIKRPLLHAREFDAVAKSLEGVDGDVLATCRYVASAPPNSFCAYVISQSTSAADVLAVEFLLKQAGTATPPRIVPLFETLNDLTNAPDSLRALFSAPGYLDRVGRTQEIMVGYSDSAKDAGRLAAMWAQYSAQEAMLSVAQEFGVELTFFHGKGGTVGRGGNPQTYAAVLAHPPNTIQGRFRVTEQGEMIAFNFGEPRLAVRTLDVYTAGVLRDAFRDRAPVKPEWRETMARLSEVSCETYRGVVRNHPSFVPYFRAATPELELGALNVGSRPAKRNPTGGVESLRAIPWIFAWSQTRLNLPAWLGVDALQTADPAILADMYANWSWFRTNVDLIETLIARTEPVVAKAYDDRLVEDEESKGLGDELRAKLEATTKALVDVTGRDAPASDNKLLQRALKLRNPYVDVLNVIQIEALARRRTRDLGAKDDSDLNDALLVAINGIAAGLRNSG</sequence>
<dbReference type="EC" id="4.1.1.31" evidence="3"/>
<evidence type="ECO:0000256" key="6">
    <source>
        <dbReference type="ARBA" id="ARBA00023300"/>
    </source>
</evidence>
<keyword evidence="6" id="KW-0120">Carbon dioxide fixation</keyword>
<comment type="similarity">
    <text evidence="2">Belongs to the PEPCase type 1 family.</text>
</comment>
<evidence type="ECO:0000256" key="2">
    <source>
        <dbReference type="ARBA" id="ARBA00008346"/>
    </source>
</evidence>
<dbReference type="GO" id="GO:0006099">
    <property type="term" value="P:tricarboxylic acid cycle"/>
    <property type="evidence" value="ECO:0007669"/>
    <property type="project" value="InterPro"/>
</dbReference>
<dbReference type="EMBL" id="JAQMWT010000024">
    <property type="protein sequence ID" value="KAJ8613671.1"/>
    <property type="molecule type" value="Genomic_DNA"/>
</dbReference>
<dbReference type="InterPro" id="IPR022805">
    <property type="entry name" value="PEP_COase_bac/pln-type"/>
</dbReference>
<dbReference type="InterPro" id="IPR033129">
    <property type="entry name" value="PEPCASE_His_AS"/>
</dbReference>
<feature type="active site" evidence="8">
    <location>
        <position position="160"/>
    </location>
</feature>
<evidence type="ECO:0000313" key="11">
    <source>
        <dbReference type="Proteomes" id="UP001230188"/>
    </source>
</evidence>
<dbReference type="AlphaFoldDB" id="A0AAD7XNB5"/>
<gene>
    <name evidence="10" type="ORF">CTAYLR_003168</name>
</gene>
<dbReference type="GO" id="GO:0005829">
    <property type="term" value="C:cytosol"/>
    <property type="evidence" value="ECO:0007669"/>
    <property type="project" value="TreeGrafter"/>
</dbReference>